<feature type="chain" id="PRO_5040267698" description="NACHT domain-containing protein" evidence="2">
    <location>
        <begin position="25"/>
        <end position="936"/>
    </location>
</feature>
<accession>A0A9Q1C6Z0</accession>
<keyword evidence="4" id="KW-1185">Reference proteome</keyword>
<dbReference type="EMBL" id="JAIZAY010000007">
    <property type="protein sequence ID" value="KAJ8039353.1"/>
    <property type="molecule type" value="Genomic_DNA"/>
</dbReference>
<name>A0A9Q1C6Z0_HOLLE</name>
<proteinExistence type="predicted"/>
<evidence type="ECO:0008006" key="5">
    <source>
        <dbReference type="Google" id="ProtNLM"/>
    </source>
</evidence>
<dbReference type="InterPro" id="IPR013783">
    <property type="entry name" value="Ig-like_fold"/>
</dbReference>
<dbReference type="InterPro" id="IPR036179">
    <property type="entry name" value="Ig-like_dom_sf"/>
</dbReference>
<evidence type="ECO:0000313" key="4">
    <source>
        <dbReference type="Proteomes" id="UP001152320"/>
    </source>
</evidence>
<evidence type="ECO:0000313" key="3">
    <source>
        <dbReference type="EMBL" id="KAJ8039353.1"/>
    </source>
</evidence>
<dbReference type="AlphaFoldDB" id="A0A9Q1C6Z0"/>
<feature type="signal peptide" evidence="2">
    <location>
        <begin position="1"/>
        <end position="24"/>
    </location>
</feature>
<comment type="caution">
    <text evidence="3">The sequence shown here is derived from an EMBL/GenBank/DDBJ whole genome shotgun (WGS) entry which is preliminary data.</text>
</comment>
<keyword evidence="1" id="KW-0472">Membrane</keyword>
<evidence type="ECO:0000256" key="1">
    <source>
        <dbReference type="SAM" id="Phobius"/>
    </source>
</evidence>
<organism evidence="3 4">
    <name type="scientific">Holothuria leucospilota</name>
    <name type="common">Black long sea cucumber</name>
    <name type="synonym">Mertensiothuria leucospilota</name>
    <dbReference type="NCBI Taxonomy" id="206669"/>
    <lineage>
        <taxon>Eukaryota</taxon>
        <taxon>Metazoa</taxon>
        <taxon>Echinodermata</taxon>
        <taxon>Eleutherozoa</taxon>
        <taxon>Echinozoa</taxon>
        <taxon>Holothuroidea</taxon>
        <taxon>Aspidochirotacea</taxon>
        <taxon>Aspidochirotida</taxon>
        <taxon>Holothuriidae</taxon>
        <taxon>Holothuria</taxon>
    </lineage>
</organism>
<dbReference type="Gene3D" id="2.60.40.10">
    <property type="entry name" value="Immunoglobulins"/>
    <property type="match status" value="1"/>
</dbReference>
<keyword evidence="2" id="KW-0732">Signal</keyword>
<keyword evidence="1" id="KW-1133">Transmembrane helix</keyword>
<gene>
    <name evidence="3" type="ORF">HOLleu_17037</name>
</gene>
<reference evidence="3" key="1">
    <citation type="submission" date="2021-10" db="EMBL/GenBank/DDBJ databases">
        <title>Tropical sea cucumber genome reveals ecological adaptation and Cuvierian tubules defense mechanism.</title>
        <authorList>
            <person name="Chen T."/>
        </authorList>
    </citation>
    <scope>NUCLEOTIDE SEQUENCE</scope>
    <source>
        <strain evidence="3">Nanhai2018</strain>
        <tissue evidence="3">Muscle</tissue>
    </source>
</reference>
<evidence type="ECO:0000256" key="2">
    <source>
        <dbReference type="SAM" id="SignalP"/>
    </source>
</evidence>
<sequence length="936" mass="107076">MESENKTLFLEVVCLATLSWACIANTLNCPPKVYAELMKDVIIDCRISKLGDVYWYRGNSTKTSPIARVENGQKQILKDSGHYDIDENGSLIVMNLEEQFFGVYSVLHFSSSKKYETSRSELQVAVKPEMLCPSIMECSNCSVDCTLKVKRAGNIICTIRGTRPSVDLKIFFDSAKGISVLRNTSHKTFDVETDTWNTSSTIQYEWSTCNSSLRIRCAGENLQAFELFDSFATIQSDPCVTIIEDSTFPAYGICIIIAILAILGVLGLTFLLRRKEFFENLIAHLRTEYESLCNFKCLLKDVQLSSRALFNGDVLSLDKMENVQTVVTGEDLIEKLFGEAGRYVFISNDSCLKKLFIQYLCSWLSDDIDNRRIILYLSLDGLNSKMSIANAIVTKLNMQAERFVKKIQKVVQTHRCVILIDDVDKLIGQEKTEGTECEKNLKLTIDELLNNKDVFTKFPNLGCMVLGKSMTYLQPPYTKPYVLVEIRHLNSESLSSYIRNVFQYYTKPCAVVDASKPHLQKSVENSHKTADTAIANSSKVKEDKTVLLTTELLEKTFSTKEPLNNDQIWPYLFIHVIMSEITKETVEKCFDLCFCKRSCLAKMILNYIKIRYSFKPLEEISFEDLEMELGKISLETEGSKFTDKSSLLSVFSKEEMEDLIGTNKFEAVLSCGLMHLIEDDNCTQGVASDENMCFLSTKNVVFCHSIVQEYLAAQTIALTKGTREDFFNSSCWQTDERMERVLQFIFATKKDARSGLMTSFIEQKKWDIFADCLFESETTEEYLRLLKMAMPADGNYAFSFDKLCNYFHRLAVLHFCKILLHINIVPAVLKFTGECPLDFFRQLKIPKVRFLLIEEMNFQKEEDFIHILDLVLKMDMTFSLQREDRRKTPDTRSAAVCVPGRLNLLRTDTVKNAPVDTSHLLRERPEKFNFITGSWE</sequence>
<feature type="transmembrane region" description="Helical" evidence="1">
    <location>
        <begin position="248"/>
        <end position="272"/>
    </location>
</feature>
<dbReference type="Proteomes" id="UP001152320">
    <property type="component" value="Chromosome 7"/>
</dbReference>
<keyword evidence="1" id="KW-0812">Transmembrane</keyword>
<dbReference type="SUPFAM" id="SSF48726">
    <property type="entry name" value="Immunoglobulin"/>
    <property type="match status" value="1"/>
</dbReference>
<protein>
    <recommendedName>
        <fullName evidence="5">NACHT domain-containing protein</fullName>
    </recommendedName>
</protein>